<keyword evidence="1" id="KW-0472">Membrane</keyword>
<comment type="caution">
    <text evidence="2">The sequence shown here is derived from an EMBL/GenBank/DDBJ whole genome shotgun (WGS) entry which is preliminary data.</text>
</comment>
<dbReference type="EMBL" id="BSOY01000009">
    <property type="protein sequence ID" value="GLS00684.1"/>
    <property type="molecule type" value="Genomic_DNA"/>
</dbReference>
<evidence type="ECO:0000256" key="1">
    <source>
        <dbReference type="SAM" id="Phobius"/>
    </source>
</evidence>
<evidence type="ECO:0000313" key="3">
    <source>
        <dbReference type="Proteomes" id="UP001156921"/>
    </source>
</evidence>
<feature type="transmembrane region" description="Helical" evidence="1">
    <location>
        <begin position="12"/>
        <end position="37"/>
    </location>
</feature>
<proteinExistence type="predicted"/>
<gene>
    <name evidence="2" type="ORF">GCM10007859_06920</name>
</gene>
<dbReference type="Proteomes" id="UP001156921">
    <property type="component" value="Unassembled WGS sequence"/>
</dbReference>
<name>A0ABQ6BLN9_9CAUL</name>
<evidence type="ECO:0000313" key="2">
    <source>
        <dbReference type="EMBL" id="GLS00684.1"/>
    </source>
</evidence>
<organism evidence="2 3">
    <name type="scientific">Brevundimonas denitrificans</name>
    <dbReference type="NCBI Taxonomy" id="1443434"/>
    <lineage>
        <taxon>Bacteria</taxon>
        <taxon>Pseudomonadati</taxon>
        <taxon>Pseudomonadota</taxon>
        <taxon>Alphaproteobacteria</taxon>
        <taxon>Caulobacterales</taxon>
        <taxon>Caulobacteraceae</taxon>
        <taxon>Brevundimonas</taxon>
    </lineage>
</organism>
<accession>A0ABQ6BLN9</accession>
<keyword evidence="3" id="KW-1185">Reference proteome</keyword>
<keyword evidence="1" id="KW-1133">Transmembrane helix</keyword>
<dbReference type="RefSeq" id="WP_284221168.1">
    <property type="nucleotide sequence ID" value="NZ_BSOY01000009.1"/>
</dbReference>
<keyword evidence="1" id="KW-0812">Transmembrane</keyword>
<protein>
    <submittedName>
        <fullName evidence="2">Uncharacterized protein</fullName>
    </submittedName>
</protein>
<sequence length="91" mass="9731">MDRTIRAARWSLYGAFVLASVVSTMLALPVGLAALGMEPNQVTFLPLSVTGLPWSAPLFWMELDSVTRLAIALVSNVLNLALGLMLARGSD</sequence>
<feature type="transmembrane region" description="Helical" evidence="1">
    <location>
        <begin position="69"/>
        <end position="87"/>
    </location>
</feature>
<reference evidence="3" key="1">
    <citation type="journal article" date="2019" name="Int. J. Syst. Evol. Microbiol.">
        <title>The Global Catalogue of Microorganisms (GCM) 10K type strain sequencing project: providing services to taxonomists for standard genome sequencing and annotation.</title>
        <authorList>
            <consortium name="The Broad Institute Genomics Platform"/>
            <consortium name="The Broad Institute Genome Sequencing Center for Infectious Disease"/>
            <person name="Wu L."/>
            <person name="Ma J."/>
        </authorList>
    </citation>
    <scope>NUCLEOTIDE SEQUENCE [LARGE SCALE GENOMIC DNA]</scope>
    <source>
        <strain evidence="3">NBRC 110107</strain>
    </source>
</reference>